<dbReference type="HOGENOM" id="CLU_517767_0_0_1"/>
<reference evidence="2 3" key="1">
    <citation type="journal article" date="2012" name="G3 (Bethesda)">
        <title>Pichia sorbitophila, an interspecies yeast hybrid reveals early steps of genome resolution following polyploidization.</title>
        <authorList>
            <person name="Leh Louis V."/>
            <person name="Despons L."/>
            <person name="Friedrich A."/>
            <person name="Martin T."/>
            <person name="Durrens P."/>
            <person name="Casaregola S."/>
            <person name="Neuveglise C."/>
            <person name="Fairhead C."/>
            <person name="Marck C."/>
            <person name="Cruz J.A."/>
            <person name="Straub M.L."/>
            <person name="Kugler V."/>
            <person name="Sacerdot C."/>
            <person name="Uzunov Z."/>
            <person name="Thierry A."/>
            <person name="Weiss S."/>
            <person name="Bleykasten C."/>
            <person name="De Montigny J."/>
            <person name="Jacques N."/>
            <person name="Jung P."/>
            <person name="Lemaire M."/>
            <person name="Mallet S."/>
            <person name="Morel G."/>
            <person name="Richard G.F."/>
            <person name="Sarkar A."/>
            <person name="Savel G."/>
            <person name="Schacherer J."/>
            <person name="Seret M.L."/>
            <person name="Talla E."/>
            <person name="Samson G."/>
            <person name="Jubin C."/>
            <person name="Poulain J."/>
            <person name="Vacherie B."/>
            <person name="Barbe V."/>
            <person name="Pelletier E."/>
            <person name="Sherman D.J."/>
            <person name="Westhof E."/>
            <person name="Weissenbach J."/>
            <person name="Baret P.V."/>
            <person name="Wincker P."/>
            <person name="Gaillardin C."/>
            <person name="Dujon B."/>
            <person name="Souciet J.L."/>
        </authorList>
    </citation>
    <scope>NUCLEOTIDE SEQUENCE [LARGE SCALE GENOMIC DNA]</scope>
    <source>
        <strain evidence="3">ATCC MYA-4447 / BCRC 22081 / CBS 7064 / NBRC 10061 / NRRL Y-12695</strain>
    </source>
</reference>
<dbReference type="eggNOG" id="ENOG502RY8K">
    <property type="taxonomic scope" value="Eukaryota"/>
</dbReference>
<organism evidence="2 3">
    <name type="scientific">Pichia sorbitophila (strain ATCC MYA-4447 / BCRC 22081 / CBS 7064 / NBRC 10061 / NRRL Y-12695)</name>
    <name type="common">Hybrid yeast</name>
    <dbReference type="NCBI Taxonomy" id="559304"/>
    <lineage>
        <taxon>Eukaryota</taxon>
        <taxon>Fungi</taxon>
        <taxon>Dikarya</taxon>
        <taxon>Ascomycota</taxon>
        <taxon>Saccharomycotina</taxon>
        <taxon>Pichiomycetes</taxon>
        <taxon>Debaryomycetaceae</taxon>
        <taxon>Millerozyma</taxon>
    </lineage>
</organism>
<dbReference type="InterPro" id="IPR056196">
    <property type="entry name" value="Mmc1_C"/>
</dbReference>
<dbReference type="STRING" id="559304.G8YRT6"/>
<evidence type="ECO:0000259" key="1">
    <source>
        <dbReference type="Pfam" id="PF23868"/>
    </source>
</evidence>
<keyword evidence="3" id="KW-1185">Reference proteome</keyword>
<feature type="domain" description="Mmc1 C-terminal" evidence="1">
    <location>
        <begin position="361"/>
        <end position="538"/>
    </location>
</feature>
<name>G8YRT6_PICSO</name>
<dbReference type="Pfam" id="PF23868">
    <property type="entry name" value="Mmc1_C"/>
    <property type="match status" value="1"/>
</dbReference>
<dbReference type="OrthoDB" id="5319015at2759"/>
<dbReference type="PANTHER" id="PTHR38644:SF1">
    <property type="entry name" value="EXPRESSED PROTEIN"/>
    <property type="match status" value="1"/>
</dbReference>
<proteinExistence type="predicted"/>
<gene>
    <name evidence="2" type="primary">Piso0_000891</name>
    <name evidence="2" type="ORF">GNLVRS01_PISO0C06294g</name>
</gene>
<protein>
    <submittedName>
        <fullName evidence="2">Piso0_000891 protein</fullName>
    </submittedName>
</protein>
<dbReference type="InParanoid" id="G8YRT6"/>
<dbReference type="Pfam" id="PF23867">
    <property type="entry name" value="Mmc1_N"/>
    <property type="match status" value="1"/>
</dbReference>
<dbReference type="AlphaFoldDB" id="G8YRT6"/>
<dbReference type="Proteomes" id="UP000005222">
    <property type="component" value="Chromosome C"/>
</dbReference>
<accession>G8YRT6</accession>
<dbReference type="EMBL" id="FO082057">
    <property type="protein sequence ID" value="CCE78273.1"/>
    <property type="molecule type" value="Genomic_DNA"/>
</dbReference>
<dbReference type="PANTHER" id="PTHR38644">
    <property type="entry name" value="EXPRESSED PROTEIN"/>
    <property type="match status" value="1"/>
</dbReference>
<evidence type="ECO:0000313" key="2">
    <source>
        <dbReference type="EMBL" id="CCE78273.1"/>
    </source>
</evidence>
<sequence length="577" mass="66658">MKTRLLRSAKRMQTRLLIGKIAHSSRGSTWFSPRVIKIGGREIASRGYATTITRELEVNASNTPPSKTNHETSQTKLACLKQYKETFPNDQVTNSHIEKYISLCKGSDPSDIEIGIFYDEAYQTKTSRLVESALADPLSEHNAGWFKELESRDRHTVNLFSFGDYSNKATNHSSYKSYKIPSPILSEIYRPAFMKHDGHEAVNMTLKELNGHDLESHASSCQFLIYVTDDISKGTQLLPKFLKDNTMLTVVDNEDYTPSSSENSDDAFSQTKDIENRIMKVNSYLSYFGIKKLLDQGTSAGSVYFDSLQNSNIYSFWKFLGRFSTKDSLKEWQLKKIITNISNSQSYETNIDELYKSITSTTLPSFSNSMHSELQNTFIPNTNHFFSHKLQWWKLYLKNDNVEYELKDYFSESFMNSSIENYNFIRGRTLSEIRKEKYAEYPSDKLYNPLQELKNRVINQKIGNEIQPVVYSAIISALVYYQLPISVLSFLSYYYFEFSANSATALALLGWVVGFNHLSKVWERFTHDWLRSLYEEVRLCLGKECIDELMKELKGRFSLEQQLALQKQQILDAIKKQ</sequence>
<evidence type="ECO:0000313" key="3">
    <source>
        <dbReference type="Proteomes" id="UP000005222"/>
    </source>
</evidence>